<dbReference type="GO" id="GO:0015288">
    <property type="term" value="F:porin activity"/>
    <property type="evidence" value="ECO:0007669"/>
    <property type="project" value="TreeGrafter"/>
</dbReference>
<evidence type="ECO:0000256" key="7">
    <source>
        <dbReference type="ARBA" id="ARBA00023237"/>
    </source>
</evidence>
<dbReference type="PANTHER" id="PTHR30026">
    <property type="entry name" value="OUTER MEMBRANE PROTEIN TOLC"/>
    <property type="match status" value="1"/>
</dbReference>
<dbReference type="OrthoDB" id="1674454at2"/>
<evidence type="ECO:0000313" key="9">
    <source>
        <dbReference type="Proteomes" id="UP000243887"/>
    </source>
</evidence>
<dbReference type="InterPro" id="IPR003423">
    <property type="entry name" value="OMP_efflux"/>
</dbReference>
<protein>
    <submittedName>
        <fullName evidence="8">Outer membrane protein TolC</fullName>
    </submittedName>
</protein>
<evidence type="ECO:0000256" key="3">
    <source>
        <dbReference type="ARBA" id="ARBA00022448"/>
    </source>
</evidence>
<comment type="similarity">
    <text evidence="2">Belongs to the outer membrane factor (OMF) (TC 1.B.17) family.</text>
</comment>
<dbReference type="PANTHER" id="PTHR30026:SF20">
    <property type="entry name" value="OUTER MEMBRANE PROTEIN TOLC"/>
    <property type="match status" value="1"/>
</dbReference>
<evidence type="ECO:0000256" key="5">
    <source>
        <dbReference type="ARBA" id="ARBA00022692"/>
    </source>
</evidence>
<dbReference type="EMBL" id="FORU01000001">
    <property type="protein sequence ID" value="SFI76903.1"/>
    <property type="molecule type" value="Genomic_DNA"/>
</dbReference>
<name>A0A1I3KWP6_9FLAO</name>
<dbReference type="GO" id="GO:0015562">
    <property type="term" value="F:efflux transmembrane transporter activity"/>
    <property type="evidence" value="ECO:0007669"/>
    <property type="project" value="InterPro"/>
</dbReference>
<keyword evidence="9" id="KW-1185">Reference proteome</keyword>
<dbReference type="AlphaFoldDB" id="A0A1I3KWP6"/>
<dbReference type="Pfam" id="PF02321">
    <property type="entry name" value="OEP"/>
    <property type="match status" value="1"/>
</dbReference>
<dbReference type="SUPFAM" id="SSF56954">
    <property type="entry name" value="Outer membrane efflux proteins (OEP)"/>
    <property type="match status" value="1"/>
</dbReference>
<keyword evidence="3" id="KW-0813">Transport</keyword>
<keyword evidence="7" id="KW-0998">Cell outer membrane</keyword>
<gene>
    <name evidence="8" type="ORF">SAMN04487893_10191</name>
</gene>
<keyword evidence="6" id="KW-0472">Membrane</keyword>
<accession>A0A1I3KWP6</accession>
<evidence type="ECO:0000256" key="6">
    <source>
        <dbReference type="ARBA" id="ARBA00023136"/>
    </source>
</evidence>
<dbReference type="Proteomes" id="UP000243887">
    <property type="component" value="Unassembled WGS sequence"/>
</dbReference>
<keyword evidence="4" id="KW-1134">Transmembrane beta strand</keyword>
<reference evidence="9" key="1">
    <citation type="submission" date="2016-10" db="EMBL/GenBank/DDBJ databases">
        <authorList>
            <person name="Varghese N."/>
            <person name="Submissions S."/>
        </authorList>
    </citation>
    <scope>NUCLEOTIDE SEQUENCE [LARGE SCALE GENOMIC DNA]</scope>
    <source>
        <strain evidence="9">DSM 26542</strain>
    </source>
</reference>
<evidence type="ECO:0000313" key="8">
    <source>
        <dbReference type="EMBL" id="SFI76903.1"/>
    </source>
</evidence>
<organism evidence="8 9">
    <name type="scientific">Myroides guanonis</name>
    <dbReference type="NCBI Taxonomy" id="1150112"/>
    <lineage>
        <taxon>Bacteria</taxon>
        <taxon>Pseudomonadati</taxon>
        <taxon>Bacteroidota</taxon>
        <taxon>Flavobacteriia</taxon>
        <taxon>Flavobacteriales</taxon>
        <taxon>Flavobacteriaceae</taxon>
        <taxon>Myroides</taxon>
    </lineage>
</organism>
<dbReference type="GO" id="GO:0009279">
    <property type="term" value="C:cell outer membrane"/>
    <property type="evidence" value="ECO:0007669"/>
    <property type="project" value="UniProtKB-SubCell"/>
</dbReference>
<dbReference type="GO" id="GO:1990281">
    <property type="term" value="C:efflux pump complex"/>
    <property type="evidence" value="ECO:0007669"/>
    <property type="project" value="TreeGrafter"/>
</dbReference>
<sequence>MNMKKHLLFQSVLVLFTVQTLKAQIPITKDLEKAIEKAWNKSSKLKNQHYELEKLENQRKGVLNKYLPHVSATVAYAYLDNDLTIDVPTKTTPILGIDFFEGETTFSNRAQVFHAGLNASMPLFTGMQIPNGAKAVEQKKQGTAYLLEVEKDQLIKEVINSFDQITLLNEAEKLIADSEKRLEKETIRVEKAISLGLAIPYDRDKIKYAALELHSKTIEIKGKRKLLYQKIQYLTDLSIEEIENTKYNLEPYLLSDSSLSIENKHELKALESFKSAQNYLLKKEKGSYFPTLGAFASVSHSSLFDFESNTTLGVGPINKDVSLKVNELTLSPNWMVGLALKWDIFSGFERKHKVEEAKINIAQMDNTIKDTREKLGLLLQQQYSNYEVATEKIAIAEQLQKVSENNLKMAIKQYQEGMISISERLEAENETFKANLNKVSSLIDQRLAAIETVITTGEINQYLTTND</sequence>
<keyword evidence="5" id="KW-0812">Transmembrane</keyword>
<evidence type="ECO:0000256" key="2">
    <source>
        <dbReference type="ARBA" id="ARBA00007613"/>
    </source>
</evidence>
<dbReference type="STRING" id="1150112.SAMN04487893_10191"/>
<evidence type="ECO:0000256" key="4">
    <source>
        <dbReference type="ARBA" id="ARBA00022452"/>
    </source>
</evidence>
<comment type="subcellular location">
    <subcellularLocation>
        <location evidence="1">Cell outer membrane</location>
    </subcellularLocation>
</comment>
<evidence type="ECO:0000256" key="1">
    <source>
        <dbReference type="ARBA" id="ARBA00004442"/>
    </source>
</evidence>
<dbReference type="InterPro" id="IPR051906">
    <property type="entry name" value="TolC-like"/>
</dbReference>
<dbReference type="Gene3D" id="1.20.1600.10">
    <property type="entry name" value="Outer membrane efflux proteins (OEP)"/>
    <property type="match status" value="1"/>
</dbReference>
<proteinExistence type="inferred from homology"/>